<feature type="region of interest" description="Disordered" evidence="5">
    <location>
        <begin position="1"/>
        <end position="37"/>
    </location>
</feature>
<keyword evidence="3" id="KW-0408">Iron</keyword>
<dbReference type="InterPro" id="IPR012292">
    <property type="entry name" value="Globin/Proto"/>
</dbReference>
<evidence type="ECO:0000256" key="3">
    <source>
        <dbReference type="ARBA" id="ARBA00023004"/>
    </source>
</evidence>
<organism evidence="7 8">
    <name type="scientific">Culex pipiens pipiens</name>
    <name type="common">Northern house mosquito</name>
    <dbReference type="NCBI Taxonomy" id="38569"/>
    <lineage>
        <taxon>Eukaryota</taxon>
        <taxon>Metazoa</taxon>
        <taxon>Ecdysozoa</taxon>
        <taxon>Arthropoda</taxon>
        <taxon>Hexapoda</taxon>
        <taxon>Insecta</taxon>
        <taxon>Pterygota</taxon>
        <taxon>Neoptera</taxon>
        <taxon>Endopterygota</taxon>
        <taxon>Diptera</taxon>
        <taxon>Nematocera</taxon>
        <taxon>Culicoidea</taxon>
        <taxon>Culicidae</taxon>
        <taxon>Culicinae</taxon>
        <taxon>Culicini</taxon>
        <taxon>Culex</taxon>
        <taxon>Culex</taxon>
    </lineage>
</organism>
<dbReference type="Proteomes" id="UP001562425">
    <property type="component" value="Unassembled WGS sequence"/>
</dbReference>
<dbReference type="InterPro" id="IPR050532">
    <property type="entry name" value="Globin-like_OT"/>
</dbReference>
<dbReference type="PANTHER" id="PTHR46458:SF5">
    <property type="entry name" value="GLOBIN FAMILY PROFILE DOMAIN-CONTAINING PROTEIN"/>
    <property type="match status" value="1"/>
</dbReference>
<sequence>MGCELTKLASSNGGGSKGNNVPSLDACGPPPTDSRLPLTAKQKYTMVASWKGISRAMETTGIDMFIKLFEEHSDLLNMFAKFKELKTKEEQATSEELAEHANKVMTTLDEGIRGLDDLDTFFEFIHQVGASHRRIPGFKQEYFWRIEEPFLSAVENTLGDRYTQNVEGIYKLTIKFIIETLVTGFESSANNNDDVNNANLGTRSSTAATAKATASGSEDKKTS</sequence>
<dbReference type="InterPro" id="IPR009050">
    <property type="entry name" value="Globin-like_sf"/>
</dbReference>
<name>A0ABD1DFZ0_CULPP</name>
<dbReference type="GO" id="GO:0046872">
    <property type="term" value="F:metal ion binding"/>
    <property type="evidence" value="ECO:0007669"/>
    <property type="project" value="UniProtKB-KW"/>
</dbReference>
<comment type="caution">
    <text evidence="7">The sequence shown here is derived from an EMBL/GenBank/DDBJ whole genome shotgun (WGS) entry which is preliminary data.</text>
</comment>
<evidence type="ECO:0000256" key="2">
    <source>
        <dbReference type="ARBA" id="ARBA00022723"/>
    </source>
</evidence>
<keyword evidence="2" id="KW-0479">Metal-binding</keyword>
<keyword evidence="8" id="KW-1185">Reference proteome</keyword>
<dbReference type="EMBL" id="JBEHCU010005837">
    <property type="protein sequence ID" value="KAL1398604.1"/>
    <property type="molecule type" value="Genomic_DNA"/>
</dbReference>
<accession>A0ABD1DFZ0</accession>
<dbReference type="Gene3D" id="1.10.490.10">
    <property type="entry name" value="Globins"/>
    <property type="match status" value="1"/>
</dbReference>
<gene>
    <name evidence="7" type="ORF">pipiens_008829</name>
</gene>
<dbReference type="SUPFAM" id="SSF46458">
    <property type="entry name" value="Globin-like"/>
    <property type="match status" value="1"/>
</dbReference>
<dbReference type="Pfam" id="PF00042">
    <property type="entry name" value="Globin"/>
    <property type="match status" value="1"/>
</dbReference>
<dbReference type="AlphaFoldDB" id="A0ABD1DFZ0"/>
<evidence type="ECO:0000259" key="6">
    <source>
        <dbReference type="PROSITE" id="PS01033"/>
    </source>
</evidence>
<evidence type="ECO:0000313" key="8">
    <source>
        <dbReference type="Proteomes" id="UP001562425"/>
    </source>
</evidence>
<feature type="domain" description="Globin" evidence="6">
    <location>
        <begin position="37"/>
        <end position="186"/>
    </location>
</feature>
<keyword evidence="4" id="KW-0813">Transport</keyword>
<proteinExistence type="inferred from homology"/>
<evidence type="ECO:0000256" key="1">
    <source>
        <dbReference type="ARBA" id="ARBA00022617"/>
    </source>
</evidence>
<comment type="similarity">
    <text evidence="4">Belongs to the globin family.</text>
</comment>
<evidence type="ECO:0000313" key="7">
    <source>
        <dbReference type="EMBL" id="KAL1398604.1"/>
    </source>
</evidence>
<dbReference type="CDD" id="cd14766">
    <property type="entry name" value="CeGLB25-like"/>
    <property type="match status" value="1"/>
</dbReference>
<dbReference type="GO" id="GO:0005344">
    <property type="term" value="F:oxygen carrier activity"/>
    <property type="evidence" value="ECO:0007669"/>
    <property type="project" value="UniProtKB-KW"/>
</dbReference>
<evidence type="ECO:0000256" key="5">
    <source>
        <dbReference type="SAM" id="MobiDB-lite"/>
    </source>
</evidence>
<protein>
    <recommendedName>
        <fullName evidence="6">Globin domain-containing protein</fullName>
    </recommendedName>
</protein>
<dbReference type="PROSITE" id="PS01033">
    <property type="entry name" value="GLOBIN"/>
    <property type="match status" value="1"/>
</dbReference>
<reference evidence="7 8" key="1">
    <citation type="submission" date="2024-05" db="EMBL/GenBank/DDBJ databases">
        <title>Culex pipiens pipiens assembly and annotation.</title>
        <authorList>
            <person name="Alout H."/>
            <person name="Durand T."/>
        </authorList>
    </citation>
    <scope>NUCLEOTIDE SEQUENCE [LARGE SCALE GENOMIC DNA]</scope>
    <source>
        <strain evidence="7">HA-2024</strain>
        <tissue evidence="7">Whole body</tissue>
    </source>
</reference>
<feature type="compositionally biased region" description="Low complexity" evidence="5">
    <location>
        <begin position="189"/>
        <end position="216"/>
    </location>
</feature>
<keyword evidence="1 4" id="KW-0349">Heme</keyword>
<dbReference type="PANTHER" id="PTHR46458">
    <property type="entry name" value="BLR2807 PROTEIN"/>
    <property type="match status" value="1"/>
</dbReference>
<evidence type="ECO:0000256" key="4">
    <source>
        <dbReference type="RuleBase" id="RU000356"/>
    </source>
</evidence>
<keyword evidence="4" id="KW-0561">Oxygen transport</keyword>
<feature type="region of interest" description="Disordered" evidence="5">
    <location>
        <begin position="188"/>
        <end position="223"/>
    </location>
</feature>
<dbReference type="InterPro" id="IPR000971">
    <property type="entry name" value="Globin"/>
</dbReference>